<evidence type="ECO:0000313" key="2">
    <source>
        <dbReference type="Proteomes" id="UP001239445"/>
    </source>
</evidence>
<dbReference type="PANTHER" id="PTHR39596">
    <property type="match status" value="1"/>
</dbReference>
<name>A0AAJ0F0Z5_9PEZI</name>
<organism evidence="1 2">
    <name type="scientific">Echria macrotheca</name>
    <dbReference type="NCBI Taxonomy" id="438768"/>
    <lineage>
        <taxon>Eukaryota</taxon>
        <taxon>Fungi</taxon>
        <taxon>Dikarya</taxon>
        <taxon>Ascomycota</taxon>
        <taxon>Pezizomycotina</taxon>
        <taxon>Sordariomycetes</taxon>
        <taxon>Sordariomycetidae</taxon>
        <taxon>Sordariales</taxon>
        <taxon>Schizotheciaceae</taxon>
        <taxon>Echria</taxon>
    </lineage>
</organism>
<accession>A0AAJ0F0Z5</accession>
<dbReference type="Proteomes" id="UP001239445">
    <property type="component" value="Unassembled WGS sequence"/>
</dbReference>
<reference evidence="1" key="1">
    <citation type="submission" date="2023-06" db="EMBL/GenBank/DDBJ databases">
        <title>Genome-scale phylogeny and comparative genomics of the fungal order Sordariales.</title>
        <authorList>
            <consortium name="Lawrence Berkeley National Laboratory"/>
            <person name="Hensen N."/>
            <person name="Bonometti L."/>
            <person name="Westerberg I."/>
            <person name="Brannstrom I.O."/>
            <person name="Guillou S."/>
            <person name="Cros-Aarteil S."/>
            <person name="Calhoun S."/>
            <person name="Haridas S."/>
            <person name="Kuo A."/>
            <person name="Mondo S."/>
            <person name="Pangilinan J."/>
            <person name="Riley R."/>
            <person name="Labutti K."/>
            <person name="Andreopoulos B."/>
            <person name="Lipzen A."/>
            <person name="Chen C."/>
            <person name="Yanf M."/>
            <person name="Daum C."/>
            <person name="Ng V."/>
            <person name="Clum A."/>
            <person name="Steindorff A."/>
            <person name="Ohm R."/>
            <person name="Martin F."/>
            <person name="Silar P."/>
            <person name="Natvig D."/>
            <person name="Lalanne C."/>
            <person name="Gautier V."/>
            <person name="Ament-Velasquez S.L."/>
            <person name="Kruys A."/>
            <person name="Hutchinson M.I."/>
            <person name="Powell A.J."/>
            <person name="Barry K."/>
            <person name="Miller A.N."/>
            <person name="Grigoriev I.V."/>
            <person name="Debuchy R."/>
            <person name="Gladieux P."/>
            <person name="Thoren M.H."/>
            <person name="Johannesson H."/>
        </authorList>
    </citation>
    <scope>NUCLEOTIDE SEQUENCE</scope>
    <source>
        <strain evidence="1">PSN4</strain>
    </source>
</reference>
<dbReference type="EMBL" id="MU839858">
    <property type="protein sequence ID" value="KAK1749457.1"/>
    <property type="molecule type" value="Genomic_DNA"/>
</dbReference>
<dbReference type="PANTHER" id="PTHR39596:SF2">
    <property type="entry name" value="HET DOMAIN PROTEIN (AFU_ORTHOLOGUE AFUA_1G17550)-RELATED"/>
    <property type="match status" value="1"/>
</dbReference>
<evidence type="ECO:0000313" key="1">
    <source>
        <dbReference type="EMBL" id="KAK1749457.1"/>
    </source>
</evidence>
<sequence length="218" mass="24146">MLCLTYMQRYTVQFDHWGCISQLIASQDVSVIMRNPPQAEISQILDARGIPVIRLARPSGANGGHGPISVEVREGKTLGTNYYIVVSPVSSDGLGNPRTNSLSYCQLESLYERLHEMARDTAYAAFESGLEDIGYDTDQQKKIQLAAGKAFKASVLVMKGVVSCRLCVRTKTTPCVVLDDTLCVPLEQLYRNMAISRIKEAYAFAHMTIVLDSELQTF</sequence>
<protein>
    <submittedName>
        <fullName evidence="1">Uncharacterized protein</fullName>
    </submittedName>
</protein>
<proteinExistence type="predicted"/>
<keyword evidence="2" id="KW-1185">Reference proteome</keyword>
<comment type="caution">
    <text evidence="1">The sequence shown here is derived from an EMBL/GenBank/DDBJ whole genome shotgun (WGS) entry which is preliminary data.</text>
</comment>
<gene>
    <name evidence="1" type="ORF">QBC47DRAFT_441829</name>
</gene>
<dbReference type="AlphaFoldDB" id="A0AAJ0F0Z5"/>